<proteinExistence type="predicted"/>
<dbReference type="AlphaFoldDB" id="A0A8H7NYC2"/>
<gene>
    <name evidence="2" type="ORF">IEO21_07339</name>
</gene>
<accession>A0A8H7NYC2</accession>
<sequence length="232" mass="25952">MLLPLLSPLIPQLVRWSECEINTGETTERTNFAALGTLNSASRLEALRVGVRGCSGIDPLAMEGEFFNSPTFMLMPTSRSDALRDVCITCAVRTFLAHIDAPRLIELYLEHTNVDFPIQYDPYAGSTEDGDSDDEANDFSQSPWSDHATGMGLRALMQRSKPQLEVLEMTYADMRTKDFLWCFEQLNALREFRIVASDMSDTVIQALAPVVSPDQPHALELLDVFGDRFHTS</sequence>
<feature type="compositionally biased region" description="Acidic residues" evidence="1">
    <location>
        <begin position="128"/>
        <end position="137"/>
    </location>
</feature>
<reference evidence="2" key="1">
    <citation type="submission" date="2020-11" db="EMBL/GenBank/DDBJ databases">
        <authorList>
            <person name="Koelle M."/>
            <person name="Horta M.A.C."/>
            <person name="Nowrousian M."/>
            <person name="Ohm R.A."/>
            <person name="Benz P."/>
            <person name="Pilgard A."/>
        </authorList>
    </citation>
    <scope>NUCLEOTIDE SEQUENCE</scope>
    <source>
        <strain evidence="2">FPRL280</strain>
    </source>
</reference>
<evidence type="ECO:0000256" key="1">
    <source>
        <dbReference type="SAM" id="MobiDB-lite"/>
    </source>
</evidence>
<reference evidence="2" key="2">
    <citation type="journal article" name="Front. Microbiol.">
        <title>Degradative Capacity of Two Strains of Rhodonia placenta: From Phenotype to Genotype.</title>
        <authorList>
            <person name="Kolle M."/>
            <person name="Horta M.A.C."/>
            <person name="Nowrousian M."/>
            <person name="Ohm R.A."/>
            <person name="Benz J.P."/>
            <person name="Pilgard A."/>
        </authorList>
    </citation>
    <scope>NUCLEOTIDE SEQUENCE</scope>
    <source>
        <strain evidence="2">FPRL280</strain>
    </source>
</reference>
<name>A0A8H7NYC2_9APHY</name>
<protein>
    <submittedName>
        <fullName evidence="2">Uncharacterized protein</fullName>
    </submittedName>
</protein>
<evidence type="ECO:0000313" key="3">
    <source>
        <dbReference type="Proteomes" id="UP000639403"/>
    </source>
</evidence>
<evidence type="ECO:0000313" key="2">
    <source>
        <dbReference type="EMBL" id="KAF9809612.1"/>
    </source>
</evidence>
<feature type="region of interest" description="Disordered" evidence="1">
    <location>
        <begin position="122"/>
        <end position="143"/>
    </location>
</feature>
<comment type="caution">
    <text evidence="2">The sequence shown here is derived from an EMBL/GenBank/DDBJ whole genome shotgun (WGS) entry which is preliminary data.</text>
</comment>
<dbReference type="Proteomes" id="UP000639403">
    <property type="component" value="Unassembled WGS sequence"/>
</dbReference>
<dbReference type="EMBL" id="JADOXO010000202">
    <property type="protein sequence ID" value="KAF9809612.1"/>
    <property type="molecule type" value="Genomic_DNA"/>
</dbReference>
<organism evidence="2 3">
    <name type="scientific">Rhodonia placenta</name>
    <dbReference type="NCBI Taxonomy" id="104341"/>
    <lineage>
        <taxon>Eukaryota</taxon>
        <taxon>Fungi</taxon>
        <taxon>Dikarya</taxon>
        <taxon>Basidiomycota</taxon>
        <taxon>Agaricomycotina</taxon>
        <taxon>Agaricomycetes</taxon>
        <taxon>Polyporales</taxon>
        <taxon>Adustoporiaceae</taxon>
        <taxon>Rhodonia</taxon>
    </lineage>
</organism>